<accession>A0A9Q0J106</accession>
<dbReference type="InterPro" id="IPR001810">
    <property type="entry name" value="F-box_dom"/>
</dbReference>
<sequence>MANLTLPSVIVEEILAMLPNKSIHRFRQLSKSWSSILVSSEFHKLRTKSSPPATNIQKILQCSAVNDGYAIQSLGCLDGGEDPIWLCFPTEKYMRLLGSCNGLVCVAVRHNQSGVDQIVVWNPFTGIYRKLQDINDCRVCAYGFGYDSEADDYKVFIATKAGPDGVKVEIFSLTTGFWKEVETTDPGKDVEYIPDGHEVGLFLNGALHWQVLIGGKTKIIAFDLANKKFYDVPPPVLPDGYCDKVGNRGLGVVGEHLCIYLVSKSNDVVRAVFVMKEYCNGESWVSFFFYSSSRYANGFVYSASDFKPQAVSDGGYIMILLFSGEVQHILKWDSLNEGDAYLNFKEKKMKSSEYQMAMPYTEALTSPYPSLEIKQLQL</sequence>
<dbReference type="PANTHER" id="PTHR31672">
    <property type="entry name" value="BNACNNG10540D PROTEIN"/>
    <property type="match status" value="1"/>
</dbReference>
<dbReference type="AlphaFoldDB" id="A0A9Q0J106"/>
<dbReference type="PANTHER" id="PTHR31672:SF13">
    <property type="entry name" value="F-BOX PROTEIN CPR30-LIKE"/>
    <property type="match status" value="1"/>
</dbReference>
<dbReference type="NCBIfam" id="TIGR01640">
    <property type="entry name" value="F_box_assoc_1"/>
    <property type="match status" value="1"/>
</dbReference>
<feature type="domain" description="F-box" evidence="1">
    <location>
        <begin position="1"/>
        <end position="45"/>
    </location>
</feature>
<organism evidence="2 3">
    <name type="scientific">Turnera subulata</name>
    <dbReference type="NCBI Taxonomy" id="218843"/>
    <lineage>
        <taxon>Eukaryota</taxon>
        <taxon>Viridiplantae</taxon>
        <taxon>Streptophyta</taxon>
        <taxon>Embryophyta</taxon>
        <taxon>Tracheophyta</taxon>
        <taxon>Spermatophyta</taxon>
        <taxon>Magnoliopsida</taxon>
        <taxon>eudicotyledons</taxon>
        <taxon>Gunneridae</taxon>
        <taxon>Pentapetalae</taxon>
        <taxon>rosids</taxon>
        <taxon>fabids</taxon>
        <taxon>Malpighiales</taxon>
        <taxon>Passifloraceae</taxon>
        <taxon>Turnera</taxon>
    </lineage>
</organism>
<evidence type="ECO:0000259" key="1">
    <source>
        <dbReference type="PROSITE" id="PS50181"/>
    </source>
</evidence>
<dbReference type="InterPro" id="IPR050796">
    <property type="entry name" value="SCF_F-box_component"/>
</dbReference>
<dbReference type="PROSITE" id="PS50181">
    <property type="entry name" value="FBOX"/>
    <property type="match status" value="1"/>
</dbReference>
<dbReference type="OrthoDB" id="1845276at2759"/>
<dbReference type="Pfam" id="PF07734">
    <property type="entry name" value="FBA_1"/>
    <property type="match status" value="1"/>
</dbReference>
<gene>
    <name evidence="2" type="ORF">Tsubulata_023479</name>
</gene>
<dbReference type="SUPFAM" id="SSF81383">
    <property type="entry name" value="F-box domain"/>
    <property type="match status" value="1"/>
</dbReference>
<comment type="caution">
    <text evidence="2">The sequence shown here is derived from an EMBL/GenBank/DDBJ whole genome shotgun (WGS) entry which is preliminary data.</text>
</comment>
<dbReference type="InterPro" id="IPR017451">
    <property type="entry name" value="F-box-assoc_interact_dom"/>
</dbReference>
<evidence type="ECO:0000313" key="3">
    <source>
        <dbReference type="Proteomes" id="UP001141552"/>
    </source>
</evidence>
<name>A0A9Q0J106_9ROSI</name>
<dbReference type="SMART" id="SM00256">
    <property type="entry name" value="FBOX"/>
    <property type="match status" value="1"/>
</dbReference>
<dbReference type="Proteomes" id="UP001141552">
    <property type="component" value="Unassembled WGS sequence"/>
</dbReference>
<reference evidence="2" key="1">
    <citation type="submission" date="2022-02" db="EMBL/GenBank/DDBJ databases">
        <authorList>
            <person name="Henning P.M."/>
            <person name="McCubbin A.G."/>
            <person name="Shore J.S."/>
        </authorList>
    </citation>
    <scope>NUCLEOTIDE SEQUENCE</scope>
    <source>
        <strain evidence="2">F60SS</strain>
        <tissue evidence="2">Leaves</tissue>
    </source>
</reference>
<reference evidence="2" key="2">
    <citation type="journal article" date="2023" name="Plants (Basel)">
        <title>Annotation of the Turnera subulata (Passifloraceae) Draft Genome Reveals the S-Locus Evolved after the Divergence of Turneroideae from Passifloroideae in a Stepwise Manner.</title>
        <authorList>
            <person name="Henning P.M."/>
            <person name="Roalson E.H."/>
            <person name="Mir W."/>
            <person name="McCubbin A.G."/>
            <person name="Shore J.S."/>
        </authorList>
    </citation>
    <scope>NUCLEOTIDE SEQUENCE</scope>
    <source>
        <strain evidence="2">F60SS</strain>
    </source>
</reference>
<dbReference type="InterPro" id="IPR006527">
    <property type="entry name" value="F-box-assoc_dom_typ1"/>
</dbReference>
<dbReference type="Pfam" id="PF00646">
    <property type="entry name" value="F-box"/>
    <property type="match status" value="1"/>
</dbReference>
<evidence type="ECO:0000313" key="2">
    <source>
        <dbReference type="EMBL" id="KAJ4823860.1"/>
    </source>
</evidence>
<keyword evidence="3" id="KW-1185">Reference proteome</keyword>
<dbReference type="InterPro" id="IPR036047">
    <property type="entry name" value="F-box-like_dom_sf"/>
</dbReference>
<dbReference type="EMBL" id="JAKUCV010007335">
    <property type="protein sequence ID" value="KAJ4823860.1"/>
    <property type="molecule type" value="Genomic_DNA"/>
</dbReference>
<protein>
    <recommendedName>
        <fullName evidence="1">F-box domain-containing protein</fullName>
    </recommendedName>
</protein>
<proteinExistence type="predicted"/>